<keyword evidence="2" id="KW-1185">Reference proteome</keyword>
<dbReference type="EMBL" id="NBUC01000045">
    <property type="protein sequence ID" value="PLU07064.1"/>
    <property type="molecule type" value="Genomic_DNA"/>
</dbReference>
<reference evidence="1 2" key="1">
    <citation type="journal article" date="2018" name="FEMS Microbiol. Ecol.">
        <title>Co-invading symbiotic mutualists of Medicago polymorpha retain high ancestral diversity and contain diverse accessory genomes.</title>
        <authorList>
            <person name="Porter S.S."/>
            <person name="Faber-Hammond J.J."/>
            <person name="Friesen M.L."/>
        </authorList>
    </citation>
    <scope>NUCLEOTIDE SEQUENCE [LARGE SCALE GENOMIC DNA]</scope>
    <source>
        <strain evidence="1 2">Str16</strain>
    </source>
</reference>
<comment type="caution">
    <text evidence="1">The sequence shown here is derived from an EMBL/GenBank/DDBJ whole genome shotgun (WGS) entry which is preliminary data.</text>
</comment>
<organism evidence="1 2">
    <name type="scientific">Sinorhizobium medicae</name>
    <dbReference type="NCBI Taxonomy" id="110321"/>
    <lineage>
        <taxon>Bacteria</taxon>
        <taxon>Pseudomonadati</taxon>
        <taxon>Pseudomonadota</taxon>
        <taxon>Alphaproteobacteria</taxon>
        <taxon>Hyphomicrobiales</taxon>
        <taxon>Rhizobiaceae</taxon>
        <taxon>Sinorhizobium/Ensifer group</taxon>
        <taxon>Sinorhizobium</taxon>
    </lineage>
</organism>
<accession>A0ABX4TQX9</accession>
<evidence type="ECO:0008006" key="3">
    <source>
        <dbReference type="Google" id="ProtNLM"/>
    </source>
</evidence>
<proteinExistence type="predicted"/>
<protein>
    <recommendedName>
        <fullName evidence="3">DNA-binding protein</fullName>
    </recommendedName>
</protein>
<gene>
    <name evidence="1" type="ORF">BMJ33_05385</name>
</gene>
<evidence type="ECO:0000313" key="1">
    <source>
        <dbReference type="EMBL" id="PLU07064.1"/>
    </source>
</evidence>
<sequence>MKTTEVAELVNERMAHFNQQGIHGEAVYDALAVDPNLPMLFDPPDIEAISGDTHIALKFRRHRGQPPSFLRLSGKRVAYPRFELFQWLKARYVGRSSNKASEGYTRAAAE</sequence>
<evidence type="ECO:0000313" key="2">
    <source>
        <dbReference type="Proteomes" id="UP001190825"/>
    </source>
</evidence>
<dbReference type="Proteomes" id="UP001190825">
    <property type="component" value="Unassembled WGS sequence"/>
</dbReference>
<dbReference type="RefSeq" id="WP_028054104.1">
    <property type="nucleotide sequence ID" value="NZ_ATYC01000022.1"/>
</dbReference>
<name>A0ABX4TQX9_9HYPH</name>